<dbReference type="InterPro" id="IPR018808">
    <property type="entry name" value="Muniscin_C"/>
</dbReference>
<keyword evidence="3" id="KW-1185">Reference proteome</keyword>
<organism evidence="2 3">
    <name type="scientific">Corchorus capsularis</name>
    <name type="common">Jute</name>
    <dbReference type="NCBI Taxonomy" id="210143"/>
    <lineage>
        <taxon>Eukaryota</taxon>
        <taxon>Viridiplantae</taxon>
        <taxon>Streptophyta</taxon>
        <taxon>Embryophyta</taxon>
        <taxon>Tracheophyta</taxon>
        <taxon>Spermatophyta</taxon>
        <taxon>Magnoliopsida</taxon>
        <taxon>eudicotyledons</taxon>
        <taxon>Gunneridae</taxon>
        <taxon>Pentapetalae</taxon>
        <taxon>rosids</taxon>
        <taxon>malvids</taxon>
        <taxon>Malvales</taxon>
        <taxon>Malvaceae</taxon>
        <taxon>Grewioideae</taxon>
        <taxon>Apeibeae</taxon>
        <taxon>Corchorus</taxon>
    </lineage>
</organism>
<protein>
    <recommendedName>
        <fullName evidence="1">Muniscin C-terminal domain-containing protein</fullName>
    </recommendedName>
</protein>
<evidence type="ECO:0000313" key="3">
    <source>
        <dbReference type="Proteomes" id="UP000188268"/>
    </source>
</evidence>
<reference evidence="2 3" key="1">
    <citation type="submission" date="2013-09" db="EMBL/GenBank/DDBJ databases">
        <title>Corchorus capsularis genome sequencing.</title>
        <authorList>
            <person name="Alam M."/>
            <person name="Haque M.S."/>
            <person name="Islam M.S."/>
            <person name="Emdad E.M."/>
            <person name="Islam M.M."/>
            <person name="Ahmed B."/>
            <person name="Halim A."/>
            <person name="Hossen Q.M.M."/>
            <person name="Hossain M.Z."/>
            <person name="Ahmed R."/>
            <person name="Khan M.M."/>
            <person name="Islam R."/>
            <person name="Rashid M.M."/>
            <person name="Khan S.A."/>
            <person name="Rahman M.S."/>
            <person name="Alam M."/>
        </authorList>
    </citation>
    <scope>NUCLEOTIDE SEQUENCE [LARGE SCALE GENOMIC DNA]</scope>
    <source>
        <strain evidence="3">cv. CVL-1</strain>
        <tissue evidence="2">Whole seedling</tissue>
    </source>
</reference>
<dbReference type="AlphaFoldDB" id="A0A1R3J709"/>
<proteinExistence type="predicted"/>
<dbReference type="PANTHER" id="PTHR37769:SF1">
    <property type="entry name" value="OS08G0243900 PROTEIN"/>
    <property type="match status" value="1"/>
</dbReference>
<dbReference type="PANTHER" id="PTHR37769">
    <property type="entry name" value="OS08G0243900 PROTEIN"/>
    <property type="match status" value="1"/>
</dbReference>
<comment type="caution">
    <text evidence="2">The sequence shown here is derived from an EMBL/GenBank/DDBJ whole genome shotgun (WGS) entry which is preliminary data.</text>
</comment>
<name>A0A1R3J709_COCAP</name>
<dbReference type="Proteomes" id="UP000188268">
    <property type="component" value="Unassembled WGS sequence"/>
</dbReference>
<dbReference type="OrthoDB" id="20621at2759"/>
<dbReference type="EMBL" id="AWWV01008434">
    <property type="protein sequence ID" value="OMO90629.1"/>
    <property type="molecule type" value="Genomic_DNA"/>
</dbReference>
<dbReference type="Gramene" id="OMO90629">
    <property type="protein sequence ID" value="OMO90629"/>
    <property type="gene ID" value="CCACVL1_07331"/>
</dbReference>
<feature type="domain" description="Muniscin C-terminal" evidence="1">
    <location>
        <begin position="2"/>
        <end position="97"/>
    </location>
</feature>
<dbReference type="STRING" id="210143.A0A1R3J709"/>
<dbReference type="Pfam" id="PF10291">
    <property type="entry name" value="muHD"/>
    <property type="match status" value="1"/>
</dbReference>
<evidence type="ECO:0000259" key="1">
    <source>
        <dbReference type="Pfam" id="PF10291"/>
    </source>
</evidence>
<accession>A0A1R3J709</accession>
<evidence type="ECO:0000313" key="2">
    <source>
        <dbReference type="EMBL" id="OMO90629.1"/>
    </source>
</evidence>
<gene>
    <name evidence="2" type="ORF">CCACVL1_07331</name>
</gene>
<sequence>MIQYVSNPELLAPLNDVTFILKLPVDPTLLKVSPKAVLNRSERELKWHVPEIPLKGTPGKLRARMPVDSNEDDEELEVVAYVKFSMQGATTLSGVCLRPASEVHLILVKTVTMKAGLLISVFLQRISEELLVLTAFALFILLKRNSSVSCL</sequence>